<dbReference type="InterPro" id="IPR058792">
    <property type="entry name" value="Beta-barrel_RND_2"/>
</dbReference>
<feature type="domain" description="CzcB-like barrel-sandwich hybrid" evidence="4">
    <location>
        <begin position="75"/>
        <end position="229"/>
    </location>
</feature>
<evidence type="ECO:0000259" key="4">
    <source>
        <dbReference type="Pfam" id="PF25973"/>
    </source>
</evidence>
<sequence length="444" mass="49171">MKIENSRIKTLSRALTFSFAMLLLISCGNYNNDNQGGENEQELSTIPAVEAVKARYGSLPLSQRLSGTVIANNQVSLYPEISGKITEVHVQSGDKVKEGDPIVSLQDRQYKEQVEQAKANLRINQARLKQAKARYNELEAQYKRTKQLSEKELSSDLELETLQAQMSSAEADVELAEAQLQQSQSNLNEQQEIFSKTVIRAPINGTVGQRNAERGMQVNSSTRLFTIGDLDNLRIEVMLTEDMLNSIKVGQTAQIYPNPNGKKSKMIEADLSRISPFLNNITRSTEGEIDVQNNNNILRPGMFVAVDILYGESQQATLIPSSALFTDPETGKEGVYMVTSMGSEVEPIKQLDPDNPPPLSDATPVEFKQVDVIAEGRMELGVAGIDPGSWVVTVGQNLLDEDKSKARVRASSWKRILAMQGLQRQDLLQRILDDINTESPTTTN</sequence>
<proteinExistence type="inferred from homology"/>
<feature type="domain" description="CusB-like beta-barrel" evidence="3">
    <location>
        <begin position="235"/>
        <end position="307"/>
    </location>
</feature>
<protein>
    <submittedName>
        <fullName evidence="5">RND family efflux transporter, MFP subunit</fullName>
    </submittedName>
</protein>
<evidence type="ECO:0000256" key="1">
    <source>
        <dbReference type="ARBA" id="ARBA00009477"/>
    </source>
</evidence>
<dbReference type="Gene3D" id="2.40.50.100">
    <property type="match status" value="1"/>
</dbReference>
<dbReference type="PANTHER" id="PTHR30469:SF33">
    <property type="entry name" value="SLR1207 PROTEIN"/>
    <property type="match status" value="1"/>
</dbReference>
<evidence type="ECO:0000259" key="3">
    <source>
        <dbReference type="Pfam" id="PF25954"/>
    </source>
</evidence>
<name>A0A5D3YJI4_9BACT</name>
<reference evidence="5 6" key="1">
    <citation type="submission" date="2019-07" db="EMBL/GenBank/DDBJ databases">
        <title>Genomic Encyclopedia of Archaeal and Bacterial Type Strains, Phase II (KMG-II): from individual species to whole genera.</title>
        <authorList>
            <person name="Goeker M."/>
        </authorList>
    </citation>
    <scope>NUCLEOTIDE SEQUENCE [LARGE SCALE GENOMIC DNA]</scope>
    <source>
        <strain evidence="5 6">DSM 21935</strain>
    </source>
</reference>
<accession>A0A5D3YJI4</accession>
<feature type="coiled-coil region" evidence="2">
    <location>
        <begin position="111"/>
        <end position="193"/>
    </location>
</feature>
<keyword evidence="6" id="KW-1185">Reference proteome</keyword>
<dbReference type="PROSITE" id="PS51257">
    <property type="entry name" value="PROKAR_LIPOPROTEIN"/>
    <property type="match status" value="1"/>
</dbReference>
<keyword evidence="2" id="KW-0175">Coiled coil</keyword>
<dbReference type="Gene3D" id="2.40.420.20">
    <property type="match status" value="1"/>
</dbReference>
<dbReference type="PANTHER" id="PTHR30469">
    <property type="entry name" value="MULTIDRUG RESISTANCE PROTEIN MDTA"/>
    <property type="match status" value="1"/>
</dbReference>
<dbReference type="EMBL" id="VNHY01000002">
    <property type="protein sequence ID" value="TYP93665.1"/>
    <property type="molecule type" value="Genomic_DNA"/>
</dbReference>
<dbReference type="Proteomes" id="UP000324595">
    <property type="component" value="Unassembled WGS sequence"/>
</dbReference>
<dbReference type="GO" id="GO:1990281">
    <property type="term" value="C:efflux pump complex"/>
    <property type="evidence" value="ECO:0007669"/>
    <property type="project" value="TreeGrafter"/>
</dbReference>
<dbReference type="OrthoDB" id="9806939at2"/>
<dbReference type="Gene3D" id="1.10.287.470">
    <property type="entry name" value="Helix hairpin bin"/>
    <property type="match status" value="1"/>
</dbReference>
<dbReference type="GO" id="GO:0015562">
    <property type="term" value="F:efflux transmembrane transporter activity"/>
    <property type="evidence" value="ECO:0007669"/>
    <property type="project" value="TreeGrafter"/>
</dbReference>
<evidence type="ECO:0000313" key="6">
    <source>
        <dbReference type="Proteomes" id="UP000324595"/>
    </source>
</evidence>
<dbReference type="Pfam" id="PF25973">
    <property type="entry name" value="BSH_CzcB"/>
    <property type="match status" value="1"/>
</dbReference>
<dbReference type="Gene3D" id="2.40.30.170">
    <property type="match status" value="1"/>
</dbReference>
<dbReference type="AlphaFoldDB" id="A0A5D3YJI4"/>
<dbReference type="NCBIfam" id="TIGR01730">
    <property type="entry name" value="RND_mfp"/>
    <property type="match status" value="1"/>
</dbReference>
<dbReference type="InterPro" id="IPR006143">
    <property type="entry name" value="RND_pump_MFP"/>
</dbReference>
<gene>
    <name evidence="5" type="ORF">LX73_1374</name>
</gene>
<evidence type="ECO:0000313" key="5">
    <source>
        <dbReference type="EMBL" id="TYP93665.1"/>
    </source>
</evidence>
<organism evidence="5 6">
    <name type="scientific">Fodinibius salinus</name>
    <dbReference type="NCBI Taxonomy" id="860790"/>
    <lineage>
        <taxon>Bacteria</taxon>
        <taxon>Pseudomonadati</taxon>
        <taxon>Balneolota</taxon>
        <taxon>Balneolia</taxon>
        <taxon>Balneolales</taxon>
        <taxon>Balneolaceae</taxon>
        <taxon>Fodinibius</taxon>
    </lineage>
</organism>
<dbReference type="SUPFAM" id="SSF111369">
    <property type="entry name" value="HlyD-like secretion proteins"/>
    <property type="match status" value="1"/>
</dbReference>
<comment type="caution">
    <text evidence="5">The sequence shown here is derived from an EMBL/GenBank/DDBJ whole genome shotgun (WGS) entry which is preliminary data.</text>
</comment>
<evidence type="ECO:0000256" key="2">
    <source>
        <dbReference type="SAM" id="Coils"/>
    </source>
</evidence>
<comment type="similarity">
    <text evidence="1">Belongs to the membrane fusion protein (MFP) (TC 8.A.1) family.</text>
</comment>
<dbReference type="Pfam" id="PF25954">
    <property type="entry name" value="Beta-barrel_RND_2"/>
    <property type="match status" value="1"/>
</dbReference>
<dbReference type="RefSeq" id="WP_148898724.1">
    <property type="nucleotide sequence ID" value="NZ_VNHY01000002.1"/>
</dbReference>
<dbReference type="InterPro" id="IPR058647">
    <property type="entry name" value="BSH_CzcB-like"/>
</dbReference>